<dbReference type="EMBL" id="JAKIXB020000042">
    <property type="protein sequence ID" value="KAL1593065.1"/>
    <property type="molecule type" value="Genomic_DNA"/>
</dbReference>
<evidence type="ECO:0000313" key="2">
    <source>
        <dbReference type="EMBL" id="KAL1593065.1"/>
    </source>
</evidence>
<evidence type="ECO:0000256" key="1">
    <source>
        <dbReference type="SAM" id="MobiDB-lite"/>
    </source>
</evidence>
<reference evidence="2 3" key="1">
    <citation type="submission" date="2024-02" db="EMBL/GenBank/DDBJ databases">
        <title>De novo assembly and annotation of 12 fungi associated with fruit tree decline syndrome in Ontario, Canada.</title>
        <authorList>
            <person name="Sulman M."/>
            <person name="Ellouze W."/>
            <person name="Ilyukhin E."/>
        </authorList>
    </citation>
    <scope>NUCLEOTIDE SEQUENCE [LARGE SCALE GENOMIC DNA]</scope>
    <source>
        <strain evidence="2 3">M97-236</strain>
    </source>
</reference>
<feature type="region of interest" description="Disordered" evidence="1">
    <location>
        <begin position="120"/>
        <end position="161"/>
    </location>
</feature>
<evidence type="ECO:0000313" key="3">
    <source>
        <dbReference type="Proteomes" id="UP001521222"/>
    </source>
</evidence>
<proteinExistence type="predicted"/>
<keyword evidence="3" id="KW-1185">Reference proteome</keyword>
<organism evidence="2 3">
    <name type="scientific">Nothophoma quercina</name>
    <dbReference type="NCBI Taxonomy" id="749835"/>
    <lineage>
        <taxon>Eukaryota</taxon>
        <taxon>Fungi</taxon>
        <taxon>Dikarya</taxon>
        <taxon>Ascomycota</taxon>
        <taxon>Pezizomycotina</taxon>
        <taxon>Dothideomycetes</taxon>
        <taxon>Pleosporomycetidae</taxon>
        <taxon>Pleosporales</taxon>
        <taxon>Pleosporineae</taxon>
        <taxon>Didymellaceae</taxon>
        <taxon>Nothophoma</taxon>
    </lineage>
</organism>
<name>A0ABR3QLN7_9PLEO</name>
<gene>
    <name evidence="2" type="ORF">SLS59_009390</name>
</gene>
<dbReference type="Proteomes" id="UP001521222">
    <property type="component" value="Unassembled WGS sequence"/>
</dbReference>
<feature type="compositionally biased region" description="Basic and acidic residues" evidence="1">
    <location>
        <begin position="40"/>
        <end position="51"/>
    </location>
</feature>
<feature type="compositionally biased region" description="Low complexity" evidence="1">
    <location>
        <begin position="133"/>
        <end position="146"/>
    </location>
</feature>
<protein>
    <submittedName>
        <fullName evidence="2">Uncharacterized protein</fullName>
    </submittedName>
</protein>
<feature type="compositionally biased region" description="Polar residues" evidence="1">
    <location>
        <begin position="68"/>
        <end position="81"/>
    </location>
</feature>
<accession>A0ABR3QLN7</accession>
<feature type="compositionally biased region" description="Basic residues" evidence="1">
    <location>
        <begin position="52"/>
        <end position="67"/>
    </location>
</feature>
<feature type="compositionally biased region" description="Pro residues" evidence="1">
    <location>
        <begin position="21"/>
        <end position="33"/>
    </location>
</feature>
<sequence length="505" mass="55857">MNNIARPNKLPSAAVLRFPLASPPTPPTTPSPPSGLATKRKAEEDNNTERKSAKHQRVNPPAPKRKATVNTTTIETQSVKRQNIAAPDQSTPSKLAKSPEAAESFKTTLNPAVNFSSTTVATDSTQVRAHTLPSVPSPSNTSNNQSAKTKKTPKTPTVTLPAPPYNPAACFTRTVPSTITPWPHNFSAPTPRFTQQLSSCPVDWSTITGLKPEQIEAYELRAPWNPAPATFTVVAHQTQYVVNGKVPSEECVRKRFKKACSELFKRTGVYFVHSAIGLDEYGVPKKQQELNDMIDQLANGTAYTAVRNAAAPTHTPTTSVAWTRERPARCRATRRPLRHHEFRLYEGEVVAFRLRVGRNGQSIVRVCDKKLARKYHALIDYKVSVGIEEELDCQAQVPNISFSPAAYDLWHSSICFGRRHTIPQRITICREVSNGKYQLRDGGVPCSPTTELLMETYRLSQRMGSTDASDLILDEIVRRLTSISFDGFAPEDVAMLQHLGAQTMH</sequence>
<feature type="region of interest" description="Disordered" evidence="1">
    <location>
        <begin position="1"/>
        <end position="103"/>
    </location>
</feature>
<comment type="caution">
    <text evidence="2">The sequence shown here is derived from an EMBL/GenBank/DDBJ whole genome shotgun (WGS) entry which is preliminary data.</text>
</comment>